<evidence type="ECO:0000313" key="1">
    <source>
        <dbReference type="EMBL" id="KAK7410671.1"/>
    </source>
</evidence>
<dbReference type="InterPro" id="IPR053218">
    <property type="entry name" value="Pathogen-related_defense"/>
</dbReference>
<keyword evidence="2" id="KW-1185">Reference proteome</keyword>
<dbReference type="EMBL" id="JAYMYS010000001">
    <property type="protein sequence ID" value="KAK7410671.1"/>
    <property type="molecule type" value="Genomic_DNA"/>
</dbReference>
<dbReference type="PANTHER" id="PTHR31723:SF8">
    <property type="entry name" value="PATHOGEN-RELATED PROTEIN"/>
    <property type="match status" value="1"/>
</dbReference>
<dbReference type="AlphaFoldDB" id="A0AAN9XUR4"/>
<organism evidence="1 2">
    <name type="scientific">Psophocarpus tetragonolobus</name>
    <name type="common">Winged bean</name>
    <name type="synonym">Dolichos tetragonolobus</name>
    <dbReference type="NCBI Taxonomy" id="3891"/>
    <lineage>
        <taxon>Eukaryota</taxon>
        <taxon>Viridiplantae</taxon>
        <taxon>Streptophyta</taxon>
        <taxon>Embryophyta</taxon>
        <taxon>Tracheophyta</taxon>
        <taxon>Spermatophyta</taxon>
        <taxon>Magnoliopsida</taxon>
        <taxon>eudicotyledons</taxon>
        <taxon>Gunneridae</taxon>
        <taxon>Pentapetalae</taxon>
        <taxon>rosids</taxon>
        <taxon>fabids</taxon>
        <taxon>Fabales</taxon>
        <taxon>Fabaceae</taxon>
        <taxon>Papilionoideae</taxon>
        <taxon>50 kb inversion clade</taxon>
        <taxon>NPAAA clade</taxon>
        <taxon>indigoferoid/millettioid clade</taxon>
        <taxon>Phaseoleae</taxon>
        <taxon>Psophocarpus</taxon>
    </lineage>
</organism>
<reference evidence="1 2" key="1">
    <citation type="submission" date="2024-01" db="EMBL/GenBank/DDBJ databases">
        <title>The genomes of 5 underutilized Papilionoideae crops provide insights into root nodulation and disease resistanc.</title>
        <authorList>
            <person name="Jiang F."/>
        </authorList>
    </citation>
    <scope>NUCLEOTIDE SEQUENCE [LARGE SCALE GENOMIC DNA]</scope>
    <source>
        <strain evidence="1">DUOXIRENSHENG_FW03</strain>
        <tissue evidence="1">Leaves</tissue>
    </source>
</reference>
<protein>
    <recommendedName>
        <fullName evidence="3">Pathogen-related protein</fullName>
    </recommendedName>
</protein>
<evidence type="ECO:0008006" key="3">
    <source>
        <dbReference type="Google" id="ProtNLM"/>
    </source>
</evidence>
<dbReference type="InterPro" id="IPR032710">
    <property type="entry name" value="NTF2-like_dom_sf"/>
</dbReference>
<dbReference type="Gene3D" id="3.10.450.50">
    <property type="match status" value="1"/>
</dbReference>
<dbReference type="PANTHER" id="PTHR31723">
    <property type="entry name" value="PATHOGENESIS-RELATED FAMILY PROTEIN"/>
    <property type="match status" value="1"/>
</dbReference>
<accession>A0AAN9XUR4</accession>
<sequence>MTSSIREDKYRPFLREDCEKNTKWRYGEPPTYDVVNRLFEEGRSKVWAPGSVEEQVQTIVKTWEMEMFHKVDRQDYRSLDIEKYSFSVNGRKGMSLEEKTKLGGGGYIPFLETSLPKKMRAYDPYVETADTAHVAFTTAFPRGFALEILDVYSGPPLIVYKFRHWGYMEGPFKGHAPTGHKVELYGISIFTLDENSKIVKVEFFFDPAQLLGGLLEGAELDGSATGEDAVPKCPILRNTG</sequence>
<evidence type="ECO:0000313" key="2">
    <source>
        <dbReference type="Proteomes" id="UP001386955"/>
    </source>
</evidence>
<name>A0AAN9XUR4_PSOTE</name>
<dbReference type="Proteomes" id="UP001386955">
    <property type="component" value="Unassembled WGS sequence"/>
</dbReference>
<gene>
    <name evidence="1" type="ORF">VNO78_01648</name>
</gene>
<proteinExistence type="predicted"/>
<dbReference type="SUPFAM" id="SSF54427">
    <property type="entry name" value="NTF2-like"/>
    <property type="match status" value="1"/>
</dbReference>
<comment type="caution">
    <text evidence="1">The sequence shown here is derived from an EMBL/GenBank/DDBJ whole genome shotgun (WGS) entry which is preliminary data.</text>
</comment>